<proteinExistence type="predicted"/>
<accession>A0ABM3LA67</accession>
<name>A0ABM3LA67_CUCME</name>
<protein>
    <submittedName>
        <fullName evidence="2">CDT1-like protein b</fullName>
    </submittedName>
</protein>
<reference evidence="2" key="2">
    <citation type="submission" date="2025-08" db="UniProtKB">
        <authorList>
            <consortium name="RefSeq"/>
        </authorList>
    </citation>
    <scope>IDENTIFICATION</scope>
    <source>
        <tissue evidence="2">Stem</tissue>
    </source>
</reference>
<dbReference type="Proteomes" id="UP001652600">
    <property type="component" value="Chromosome 1"/>
</dbReference>
<dbReference type="GeneID" id="127151379"/>
<evidence type="ECO:0000313" key="1">
    <source>
        <dbReference type="Proteomes" id="UP001652600"/>
    </source>
</evidence>
<evidence type="ECO:0000313" key="2">
    <source>
        <dbReference type="RefSeq" id="XP_050946917.1"/>
    </source>
</evidence>
<keyword evidence="1" id="KW-1185">Reference proteome</keyword>
<gene>
    <name evidence="2" type="primary">LOC127151379</name>
</gene>
<sequence length="141" mass="16221">MKPDLHISFNFGVLGNQEDQYMQLRKLFRERLSKFLSSYLEIDDVPKDLLPNPFNFRSKDLVAKSNLLSSIETSIKQLAPEQPMQSIEGTSVNHHLEEIRGFRAVKSTTGSSKQKEFTGLSHFSPSFRWCFSCKVVDKSIY</sequence>
<reference evidence="1" key="1">
    <citation type="submission" date="2025-05" db="UniProtKB">
        <authorList>
            <consortium name="RefSeq"/>
        </authorList>
    </citation>
    <scope>NUCLEOTIDE SEQUENCE [LARGE SCALE GENOMIC DNA]</scope>
</reference>
<dbReference type="RefSeq" id="XP_050946917.1">
    <property type="nucleotide sequence ID" value="XM_051090960.1"/>
</dbReference>
<organism evidence="1 2">
    <name type="scientific">Cucumis melo</name>
    <name type="common">Muskmelon</name>
    <dbReference type="NCBI Taxonomy" id="3656"/>
    <lineage>
        <taxon>Eukaryota</taxon>
        <taxon>Viridiplantae</taxon>
        <taxon>Streptophyta</taxon>
        <taxon>Embryophyta</taxon>
        <taxon>Tracheophyta</taxon>
        <taxon>Spermatophyta</taxon>
        <taxon>Magnoliopsida</taxon>
        <taxon>eudicotyledons</taxon>
        <taxon>Gunneridae</taxon>
        <taxon>Pentapetalae</taxon>
        <taxon>rosids</taxon>
        <taxon>fabids</taxon>
        <taxon>Cucurbitales</taxon>
        <taxon>Cucurbitaceae</taxon>
        <taxon>Benincaseae</taxon>
        <taxon>Cucumis</taxon>
    </lineage>
</organism>